<protein>
    <submittedName>
        <fullName evidence="1">Uncharacterized protein</fullName>
    </submittedName>
</protein>
<reference evidence="1 2" key="1">
    <citation type="journal article" date="2021" name="Elife">
        <title>Chloroplast acquisition without the gene transfer in kleptoplastic sea slugs, Plakobranchus ocellatus.</title>
        <authorList>
            <person name="Maeda T."/>
            <person name="Takahashi S."/>
            <person name="Yoshida T."/>
            <person name="Shimamura S."/>
            <person name="Takaki Y."/>
            <person name="Nagai Y."/>
            <person name="Toyoda A."/>
            <person name="Suzuki Y."/>
            <person name="Arimoto A."/>
            <person name="Ishii H."/>
            <person name="Satoh N."/>
            <person name="Nishiyama T."/>
            <person name="Hasebe M."/>
            <person name="Maruyama T."/>
            <person name="Minagawa J."/>
            <person name="Obokata J."/>
            <person name="Shigenobu S."/>
        </authorList>
    </citation>
    <scope>NUCLEOTIDE SEQUENCE [LARGE SCALE GENOMIC DNA]</scope>
</reference>
<dbReference type="Proteomes" id="UP000735302">
    <property type="component" value="Unassembled WGS sequence"/>
</dbReference>
<name>A0AAV4CL68_9GAST</name>
<organism evidence="1 2">
    <name type="scientific">Plakobranchus ocellatus</name>
    <dbReference type="NCBI Taxonomy" id="259542"/>
    <lineage>
        <taxon>Eukaryota</taxon>
        <taxon>Metazoa</taxon>
        <taxon>Spiralia</taxon>
        <taxon>Lophotrochozoa</taxon>
        <taxon>Mollusca</taxon>
        <taxon>Gastropoda</taxon>
        <taxon>Heterobranchia</taxon>
        <taxon>Euthyneura</taxon>
        <taxon>Panpulmonata</taxon>
        <taxon>Sacoglossa</taxon>
        <taxon>Placobranchoidea</taxon>
        <taxon>Plakobranchidae</taxon>
        <taxon>Plakobranchus</taxon>
    </lineage>
</organism>
<sequence length="88" mass="10113">MWKSLRNSSMKMWKSLRNSSMEMLKSLRNSSRKCGKVSETVQENVEKSQKQFKKMLKSTNVHTTVSAVRVGGISVKWPSRCADHHNQS</sequence>
<gene>
    <name evidence="1" type="ORF">PoB_005839300</name>
</gene>
<dbReference type="AlphaFoldDB" id="A0AAV4CL68"/>
<evidence type="ECO:0000313" key="1">
    <source>
        <dbReference type="EMBL" id="GFO31888.1"/>
    </source>
</evidence>
<dbReference type="EMBL" id="BLXT01006484">
    <property type="protein sequence ID" value="GFO31888.1"/>
    <property type="molecule type" value="Genomic_DNA"/>
</dbReference>
<proteinExistence type="predicted"/>
<evidence type="ECO:0000313" key="2">
    <source>
        <dbReference type="Proteomes" id="UP000735302"/>
    </source>
</evidence>
<comment type="caution">
    <text evidence="1">The sequence shown here is derived from an EMBL/GenBank/DDBJ whole genome shotgun (WGS) entry which is preliminary data.</text>
</comment>
<keyword evidence="2" id="KW-1185">Reference proteome</keyword>
<accession>A0AAV4CL68</accession>